<organism evidence="16 17">
    <name type="scientific">Lasius platythorax</name>
    <dbReference type="NCBI Taxonomy" id="488582"/>
    <lineage>
        <taxon>Eukaryota</taxon>
        <taxon>Metazoa</taxon>
        <taxon>Ecdysozoa</taxon>
        <taxon>Arthropoda</taxon>
        <taxon>Hexapoda</taxon>
        <taxon>Insecta</taxon>
        <taxon>Pterygota</taxon>
        <taxon>Neoptera</taxon>
        <taxon>Endopterygota</taxon>
        <taxon>Hymenoptera</taxon>
        <taxon>Apocrita</taxon>
        <taxon>Aculeata</taxon>
        <taxon>Formicoidea</taxon>
        <taxon>Formicidae</taxon>
        <taxon>Formicinae</taxon>
        <taxon>Lasius</taxon>
        <taxon>Lasius</taxon>
    </lineage>
</organism>
<evidence type="ECO:0000256" key="7">
    <source>
        <dbReference type="ARBA" id="ARBA00022723"/>
    </source>
</evidence>
<accession>A0AAV2NEQ9</accession>
<proteinExistence type="inferred from homology"/>
<comment type="subcellular location">
    <subcellularLocation>
        <location evidence="4">Endoplasmic reticulum membrane</location>
        <topology evidence="4">Peripheral membrane protein</topology>
    </subcellularLocation>
    <subcellularLocation>
        <location evidence="3">Microsome membrane</location>
        <topology evidence="3">Peripheral membrane protein</topology>
    </subcellularLocation>
</comment>
<evidence type="ECO:0000256" key="4">
    <source>
        <dbReference type="ARBA" id="ARBA00004406"/>
    </source>
</evidence>
<dbReference type="CDD" id="cd20628">
    <property type="entry name" value="CYP4"/>
    <property type="match status" value="1"/>
</dbReference>
<evidence type="ECO:0000256" key="2">
    <source>
        <dbReference type="ARBA" id="ARBA00003690"/>
    </source>
</evidence>
<evidence type="ECO:0000256" key="14">
    <source>
        <dbReference type="PIRSR" id="PIRSR602401-1"/>
    </source>
</evidence>
<dbReference type="InterPro" id="IPR036396">
    <property type="entry name" value="Cyt_P450_sf"/>
</dbReference>
<comment type="cofactor">
    <cofactor evidence="1 14">
        <name>heme</name>
        <dbReference type="ChEBI" id="CHEBI:30413"/>
    </cofactor>
</comment>
<dbReference type="InterPro" id="IPR050196">
    <property type="entry name" value="Cytochrome_P450_Monoox"/>
</dbReference>
<dbReference type="GO" id="GO:0005506">
    <property type="term" value="F:iron ion binding"/>
    <property type="evidence" value="ECO:0007669"/>
    <property type="project" value="InterPro"/>
</dbReference>
<gene>
    <name evidence="16" type="ORF">LPLAT_LOCUS4363</name>
</gene>
<evidence type="ECO:0000256" key="5">
    <source>
        <dbReference type="ARBA" id="ARBA00010617"/>
    </source>
</evidence>
<keyword evidence="13" id="KW-0472">Membrane</keyword>
<evidence type="ECO:0000256" key="11">
    <source>
        <dbReference type="ARBA" id="ARBA00023004"/>
    </source>
</evidence>
<evidence type="ECO:0000256" key="12">
    <source>
        <dbReference type="ARBA" id="ARBA00023033"/>
    </source>
</evidence>
<keyword evidence="7 14" id="KW-0479">Metal-binding</keyword>
<sequence>MIFLSVVLTFLACIAICYFILNYRRRQSSIKTVNSLPGPKTFPLIGSAFYLLQRSPDEFLDTLIKLTEKYSTPLRFWMGNKLFIAIDKPDQIQTILQNSHCLDKSVIYYFLELLFGKGLLTAPASIWTEHRKMITPSFNTIMLHKFFDIFVEQSLIFTDKLEKVGLNGNEVFFLQHMTEYTFTIACATTTNIKVEYLSNLFSQCFKAMTSYKETFRIRIRNIFLYPNFIFNLTATGREQRKCINIIHSFIDKIIQQQIYALNELNTNCKTKSETSHGILLHILMEASYKNKCTQEMIRDNLITVLLAATDTTAVTIDFVVLMLANFPDIQEKVYKELWEIYGTKTPKSAPIKHEDLQHMNYLDRIIKETMRIFPAAPFIGRRITEDIKMDEVILPKDSDIIIPFMTLHRNEKYWPNPLVFDPDRFLPERIGTSYKRYYMPFSMGPRNCIGMKYAMISMKVILATLIRTFMFKVDKSIEIDKIKLNFDITLSTVEPIKVKIEKRNLY</sequence>
<keyword evidence="9" id="KW-0492">Microsome</keyword>
<dbReference type="InterPro" id="IPR017972">
    <property type="entry name" value="Cyt_P450_CS"/>
</dbReference>
<dbReference type="PRINTS" id="PR00463">
    <property type="entry name" value="EP450I"/>
</dbReference>
<feature type="binding site" description="axial binding residue" evidence="14">
    <location>
        <position position="448"/>
    </location>
    <ligand>
        <name>heme</name>
        <dbReference type="ChEBI" id="CHEBI:30413"/>
    </ligand>
    <ligandPart>
        <name>Fe</name>
        <dbReference type="ChEBI" id="CHEBI:18248"/>
    </ligandPart>
</feature>
<dbReference type="GO" id="GO:0004497">
    <property type="term" value="F:monooxygenase activity"/>
    <property type="evidence" value="ECO:0007669"/>
    <property type="project" value="UniProtKB-KW"/>
</dbReference>
<evidence type="ECO:0008006" key="18">
    <source>
        <dbReference type="Google" id="ProtNLM"/>
    </source>
</evidence>
<keyword evidence="11 14" id="KW-0408">Iron</keyword>
<dbReference type="Gene3D" id="1.10.630.10">
    <property type="entry name" value="Cytochrome P450"/>
    <property type="match status" value="1"/>
</dbReference>
<name>A0AAV2NEQ9_9HYME</name>
<evidence type="ECO:0000313" key="17">
    <source>
        <dbReference type="Proteomes" id="UP001497644"/>
    </source>
</evidence>
<dbReference type="GO" id="GO:0005789">
    <property type="term" value="C:endoplasmic reticulum membrane"/>
    <property type="evidence" value="ECO:0007669"/>
    <property type="project" value="UniProtKB-SubCell"/>
</dbReference>
<dbReference type="PANTHER" id="PTHR24291">
    <property type="entry name" value="CYTOCHROME P450 FAMILY 4"/>
    <property type="match status" value="1"/>
</dbReference>
<dbReference type="PRINTS" id="PR00385">
    <property type="entry name" value="P450"/>
</dbReference>
<dbReference type="SUPFAM" id="SSF48264">
    <property type="entry name" value="Cytochrome P450"/>
    <property type="match status" value="1"/>
</dbReference>
<comment type="function">
    <text evidence="2">May be involved in the metabolism of insect hormones and in the breakdown of synthetic insecticides.</text>
</comment>
<evidence type="ECO:0000256" key="6">
    <source>
        <dbReference type="ARBA" id="ARBA00022617"/>
    </source>
</evidence>
<evidence type="ECO:0000313" key="16">
    <source>
        <dbReference type="EMBL" id="CAL1678534.1"/>
    </source>
</evidence>
<reference evidence="16" key="1">
    <citation type="submission" date="2024-04" db="EMBL/GenBank/DDBJ databases">
        <authorList>
            <consortium name="Molecular Ecology Group"/>
        </authorList>
    </citation>
    <scope>NUCLEOTIDE SEQUENCE</scope>
</reference>
<dbReference type="InterPro" id="IPR002401">
    <property type="entry name" value="Cyt_P450_E_grp-I"/>
</dbReference>
<keyword evidence="12 15" id="KW-0503">Monooxygenase</keyword>
<dbReference type="PANTHER" id="PTHR24291:SF189">
    <property type="entry name" value="CYTOCHROME P450 4C3-RELATED"/>
    <property type="match status" value="1"/>
</dbReference>
<dbReference type="PROSITE" id="PS00086">
    <property type="entry name" value="CYTOCHROME_P450"/>
    <property type="match status" value="1"/>
</dbReference>
<dbReference type="GO" id="GO:0020037">
    <property type="term" value="F:heme binding"/>
    <property type="evidence" value="ECO:0007669"/>
    <property type="project" value="InterPro"/>
</dbReference>
<evidence type="ECO:0000256" key="15">
    <source>
        <dbReference type="RuleBase" id="RU000461"/>
    </source>
</evidence>
<protein>
    <recommendedName>
        <fullName evidence="18">Cytochrome P450</fullName>
    </recommendedName>
</protein>
<evidence type="ECO:0000256" key="10">
    <source>
        <dbReference type="ARBA" id="ARBA00023002"/>
    </source>
</evidence>
<keyword evidence="10 15" id="KW-0560">Oxidoreductase</keyword>
<keyword evidence="6 14" id="KW-0349">Heme</keyword>
<dbReference type="EMBL" id="OZ034837">
    <property type="protein sequence ID" value="CAL1678534.1"/>
    <property type="molecule type" value="Genomic_DNA"/>
</dbReference>
<dbReference type="GO" id="GO:0016705">
    <property type="term" value="F:oxidoreductase activity, acting on paired donors, with incorporation or reduction of molecular oxygen"/>
    <property type="evidence" value="ECO:0007669"/>
    <property type="project" value="InterPro"/>
</dbReference>
<evidence type="ECO:0000256" key="13">
    <source>
        <dbReference type="ARBA" id="ARBA00023136"/>
    </source>
</evidence>
<evidence type="ECO:0000256" key="8">
    <source>
        <dbReference type="ARBA" id="ARBA00022824"/>
    </source>
</evidence>
<keyword evidence="8" id="KW-0256">Endoplasmic reticulum</keyword>
<evidence type="ECO:0000256" key="9">
    <source>
        <dbReference type="ARBA" id="ARBA00022848"/>
    </source>
</evidence>
<dbReference type="Proteomes" id="UP001497644">
    <property type="component" value="Chromosome 14"/>
</dbReference>
<evidence type="ECO:0000256" key="3">
    <source>
        <dbReference type="ARBA" id="ARBA00004174"/>
    </source>
</evidence>
<keyword evidence="17" id="KW-1185">Reference proteome</keyword>
<comment type="similarity">
    <text evidence="5 15">Belongs to the cytochrome P450 family.</text>
</comment>
<dbReference type="Pfam" id="PF00067">
    <property type="entry name" value="p450"/>
    <property type="match status" value="1"/>
</dbReference>
<dbReference type="InterPro" id="IPR001128">
    <property type="entry name" value="Cyt_P450"/>
</dbReference>
<dbReference type="AlphaFoldDB" id="A0AAV2NEQ9"/>
<evidence type="ECO:0000256" key="1">
    <source>
        <dbReference type="ARBA" id="ARBA00001971"/>
    </source>
</evidence>